<gene>
    <name evidence="1" type="ORF">GH811_18290</name>
</gene>
<dbReference type="Proteomes" id="UP000622405">
    <property type="component" value="Unassembled WGS sequence"/>
</dbReference>
<name>A0ABR6Z3A6_9FIRM</name>
<dbReference type="EMBL" id="WJBE01000031">
    <property type="protein sequence ID" value="MBC3901552.1"/>
    <property type="molecule type" value="Genomic_DNA"/>
</dbReference>
<sequence length="61" mass="7070">MIYLIADTSKYEWPLATAGSLNELAEICKTEIPVICRVIRKNRTTKLFHGVPARIYKFQEE</sequence>
<proteinExistence type="predicted"/>
<dbReference type="RefSeq" id="WP_186895583.1">
    <property type="nucleotide sequence ID" value="NZ_WJBE01000031.1"/>
</dbReference>
<keyword evidence="2" id="KW-1185">Reference proteome</keyword>
<accession>A0ABR6Z3A6</accession>
<evidence type="ECO:0000313" key="1">
    <source>
        <dbReference type="EMBL" id="MBC3901552.1"/>
    </source>
</evidence>
<reference evidence="1 2" key="1">
    <citation type="journal article" date="2020" name="mSystems">
        <title>Defining Genomic and Predicted Metabolic Features of the Acetobacterium Genus.</title>
        <authorList>
            <person name="Ross D.E."/>
            <person name="Marshall C.W."/>
            <person name="Gulliver D."/>
            <person name="May H.D."/>
            <person name="Norman R.S."/>
        </authorList>
    </citation>
    <scope>NUCLEOTIDE SEQUENCE [LARGE SCALE GENOMIC DNA]</scope>
    <source>
        <strain evidence="1 2">DSM 4132</strain>
    </source>
</reference>
<evidence type="ECO:0000313" key="2">
    <source>
        <dbReference type="Proteomes" id="UP000622405"/>
    </source>
</evidence>
<comment type="caution">
    <text evidence="1">The sequence shown here is derived from an EMBL/GenBank/DDBJ whole genome shotgun (WGS) entry which is preliminary data.</text>
</comment>
<protein>
    <submittedName>
        <fullName evidence="1">Uncharacterized protein</fullName>
    </submittedName>
</protein>
<organism evidence="1 2">
    <name type="scientific">Acetobacterium malicum</name>
    <dbReference type="NCBI Taxonomy" id="52692"/>
    <lineage>
        <taxon>Bacteria</taxon>
        <taxon>Bacillati</taxon>
        <taxon>Bacillota</taxon>
        <taxon>Clostridia</taxon>
        <taxon>Eubacteriales</taxon>
        <taxon>Eubacteriaceae</taxon>
        <taxon>Acetobacterium</taxon>
    </lineage>
</organism>